<keyword evidence="7" id="KW-0508">mRNA splicing</keyword>
<evidence type="ECO:0000256" key="4">
    <source>
        <dbReference type="ARBA" id="ARBA00011825"/>
    </source>
</evidence>
<protein>
    <recommendedName>
        <fullName evidence="5">U4/U6.U5 small nuclear ribonucleoprotein 27 kDa protein</fullName>
    </recommendedName>
    <alternativeName>
        <fullName evidence="9">U4/U6.U5 tri-snRNP-associated protein 3</fullName>
    </alternativeName>
</protein>
<keyword evidence="8" id="KW-0539">Nucleus</keyword>
<feature type="compositionally biased region" description="Basic residues" evidence="10">
    <location>
        <begin position="1"/>
        <end position="13"/>
    </location>
</feature>
<feature type="domain" description="U4/U6.U5 small nuclear ribonucleoprotein 27kDa protein" evidence="11">
    <location>
        <begin position="117"/>
        <end position="171"/>
    </location>
</feature>
<comment type="subcellular location">
    <subcellularLocation>
        <location evidence="2">Nucleus</location>
    </subcellularLocation>
</comment>
<evidence type="ECO:0000256" key="9">
    <source>
        <dbReference type="ARBA" id="ARBA00031864"/>
    </source>
</evidence>
<reference evidence="12" key="1">
    <citation type="submission" date="2015-07" db="EMBL/GenBank/DDBJ databases">
        <title>MeaNS - Measles Nucleotide Surveillance Program.</title>
        <authorList>
            <person name="Tran T."/>
            <person name="Druce J."/>
        </authorList>
    </citation>
    <scope>NUCLEOTIDE SEQUENCE</scope>
    <source>
        <strain evidence="12">UCB-OBI-ISO-001</strain>
        <tissue evidence="12">Gonad</tissue>
    </source>
</reference>
<evidence type="ECO:0000256" key="1">
    <source>
        <dbReference type="ARBA" id="ARBA00003632"/>
    </source>
</evidence>
<dbReference type="GO" id="GO:0071011">
    <property type="term" value="C:precatalytic spliceosome"/>
    <property type="evidence" value="ECO:0007669"/>
    <property type="project" value="TreeGrafter"/>
</dbReference>
<evidence type="ECO:0000256" key="2">
    <source>
        <dbReference type="ARBA" id="ARBA00004123"/>
    </source>
</evidence>
<feature type="compositionally biased region" description="Basic residues" evidence="10">
    <location>
        <begin position="23"/>
        <end position="88"/>
    </location>
</feature>
<dbReference type="PANTHER" id="PTHR31077:SF1">
    <property type="entry name" value="U4_U6.U5 SMALL NUCLEAR RIBONUCLEOPROTEIN 27 KDA PROTEIN"/>
    <property type="match status" value="1"/>
</dbReference>
<sequence>MPRRSRSRSRSRSPRKERERRRDRERKHRRRSRSRSRSRSAPRYRSRSRSAPRYRSRSRSPPRYRSRSRSPRGRYRSRSRSPGRKNRMVRSDDSDEEVQFIMEEKPHDTSQLTDKTDEEKEMFRVMGFLQFDTTKEKPVNKKPIYVANIVHKRKYRQYMNRRGGFNRPLDFIA</sequence>
<name>A0A0L8GFU4_OCTBM</name>
<dbReference type="OrthoDB" id="21368at2759"/>
<dbReference type="GO" id="GO:0006397">
    <property type="term" value="P:mRNA processing"/>
    <property type="evidence" value="ECO:0007669"/>
    <property type="project" value="UniProtKB-KW"/>
</dbReference>
<dbReference type="AlphaFoldDB" id="A0A0L8GFU4"/>
<accession>A0A0L8GFU4</accession>
<proteinExistence type="inferred from homology"/>
<keyword evidence="6" id="KW-0507">mRNA processing</keyword>
<evidence type="ECO:0000256" key="7">
    <source>
        <dbReference type="ARBA" id="ARBA00023187"/>
    </source>
</evidence>
<dbReference type="InterPro" id="IPR013957">
    <property type="entry name" value="SNRNP27"/>
</dbReference>
<comment type="similarity">
    <text evidence="3">Belongs to the SNUT3 family.</text>
</comment>
<dbReference type="PANTHER" id="PTHR31077">
    <property type="entry name" value="U4/U6.U5 SMALL NUCLEAR RIBONUCLEOPROTEIN 27 KDA PROTEIN"/>
    <property type="match status" value="1"/>
</dbReference>
<dbReference type="Pfam" id="PF08648">
    <property type="entry name" value="SNRNP27"/>
    <property type="match status" value="1"/>
</dbReference>
<evidence type="ECO:0000256" key="3">
    <source>
        <dbReference type="ARBA" id="ARBA00008218"/>
    </source>
</evidence>
<feature type="region of interest" description="Disordered" evidence="10">
    <location>
        <begin position="1"/>
        <end position="97"/>
    </location>
</feature>
<gene>
    <name evidence="12" type="ORF">OCBIM_22034136mg</name>
</gene>
<comment type="subunit">
    <text evidence="4">Part of a tri-snRNP complex.</text>
</comment>
<evidence type="ECO:0000256" key="10">
    <source>
        <dbReference type="SAM" id="MobiDB-lite"/>
    </source>
</evidence>
<organism evidence="12">
    <name type="scientific">Octopus bimaculoides</name>
    <name type="common">California two-spotted octopus</name>
    <dbReference type="NCBI Taxonomy" id="37653"/>
    <lineage>
        <taxon>Eukaryota</taxon>
        <taxon>Metazoa</taxon>
        <taxon>Spiralia</taxon>
        <taxon>Lophotrochozoa</taxon>
        <taxon>Mollusca</taxon>
        <taxon>Cephalopoda</taxon>
        <taxon>Coleoidea</taxon>
        <taxon>Octopodiformes</taxon>
        <taxon>Octopoda</taxon>
        <taxon>Incirrata</taxon>
        <taxon>Octopodidae</taxon>
        <taxon>Octopus</taxon>
    </lineage>
</organism>
<evidence type="ECO:0000259" key="11">
    <source>
        <dbReference type="Pfam" id="PF08648"/>
    </source>
</evidence>
<evidence type="ECO:0000256" key="5">
    <source>
        <dbReference type="ARBA" id="ARBA00014357"/>
    </source>
</evidence>
<evidence type="ECO:0000313" key="12">
    <source>
        <dbReference type="EMBL" id="KOF75881.1"/>
    </source>
</evidence>
<comment type="function">
    <text evidence="1">May play a role in mRNA splicing.</text>
</comment>
<dbReference type="EMBL" id="KQ421984">
    <property type="protein sequence ID" value="KOF75881.1"/>
    <property type="molecule type" value="Genomic_DNA"/>
</dbReference>
<evidence type="ECO:0000256" key="8">
    <source>
        <dbReference type="ARBA" id="ARBA00023242"/>
    </source>
</evidence>
<evidence type="ECO:0000256" key="6">
    <source>
        <dbReference type="ARBA" id="ARBA00022664"/>
    </source>
</evidence>
<dbReference type="GO" id="GO:0008380">
    <property type="term" value="P:RNA splicing"/>
    <property type="evidence" value="ECO:0007669"/>
    <property type="project" value="UniProtKB-KW"/>
</dbReference>